<evidence type="ECO:0000313" key="1">
    <source>
        <dbReference type="EMBL" id="VEG74751.1"/>
    </source>
</evidence>
<accession>A0A3S4UNQ7</accession>
<proteinExistence type="predicted"/>
<dbReference type="AlphaFoldDB" id="A0A3S4UNQ7"/>
<dbReference type="Proteomes" id="UP000276899">
    <property type="component" value="Chromosome"/>
</dbReference>
<organism evidence="1 2">
    <name type="scientific">Actinomyces slackii</name>
    <dbReference type="NCBI Taxonomy" id="52774"/>
    <lineage>
        <taxon>Bacteria</taxon>
        <taxon>Bacillati</taxon>
        <taxon>Actinomycetota</taxon>
        <taxon>Actinomycetes</taxon>
        <taxon>Actinomycetales</taxon>
        <taxon>Actinomycetaceae</taxon>
        <taxon>Actinomyces</taxon>
    </lineage>
</organism>
<keyword evidence="2" id="KW-1185">Reference proteome</keyword>
<sequence length="82" mass="9090">MSTSQHAPFTPDLWWPDLFATLTPADKDIFIQSLAANWHEGWVPSREDVADLIAVHHGDLTPLQAARRSADRATILTTARAV</sequence>
<protein>
    <submittedName>
        <fullName evidence="1">Uncharacterized protein</fullName>
    </submittedName>
</protein>
<dbReference type="EMBL" id="LR134363">
    <property type="protein sequence ID" value="VEG74751.1"/>
    <property type="molecule type" value="Genomic_DNA"/>
</dbReference>
<dbReference type="KEGG" id="asla:NCTC11923_01390"/>
<gene>
    <name evidence="1" type="ORF">NCTC11923_01390</name>
</gene>
<name>A0A3S4UNQ7_9ACTO</name>
<reference evidence="1 2" key="1">
    <citation type="submission" date="2018-12" db="EMBL/GenBank/DDBJ databases">
        <authorList>
            <consortium name="Pathogen Informatics"/>
        </authorList>
    </citation>
    <scope>NUCLEOTIDE SEQUENCE [LARGE SCALE GENOMIC DNA]</scope>
    <source>
        <strain evidence="1 2">NCTC11923</strain>
    </source>
</reference>
<evidence type="ECO:0000313" key="2">
    <source>
        <dbReference type="Proteomes" id="UP000276899"/>
    </source>
</evidence>
<dbReference type="RefSeq" id="WP_051281314.1">
    <property type="nucleotide sequence ID" value="NZ_CBCRWE010000140.1"/>
</dbReference>